<protein>
    <submittedName>
        <fullName evidence="4">Ketose-bisphosphate aldolase</fullName>
        <ecNumber evidence="4">4.1.2.40</ecNumber>
    </submittedName>
</protein>
<organism evidence="4 5">
    <name type="scientific">Sebaldella termitidis (strain ATCC 33386 / NCTC 11300)</name>
    <dbReference type="NCBI Taxonomy" id="526218"/>
    <lineage>
        <taxon>Bacteria</taxon>
        <taxon>Fusobacteriati</taxon>
        <taxon>Fusobacteriota</taxon>
        <taxon>Fusobacteriia</taxon>
        <taxon>Fusobacteriales</taxon>
        <taxon>Leptotrichiaceae</taxon>
        <taxon>Sebaldella</taxon>
    </lineage>
</organism>
<dbReference type="CDD" id="cd00947">
    <property type="entry name" value="TBP_aldolase_IIB"/>
    <property type="match status" value="1"/>
</dbReference>
<dbReference type="PANTHER" id="PTHR30304">
    <property type="entry name" value="D-TAGATOSE-1,6-BISPHOSPHATE ALDOLASE"/>
    <property type="match status" value="1"/>
</dbReference>
<gene>
    <name evidence="4" type="ordered locus">Sterm_0504</name>
</gene>
<evidence type="ECO:0000256" key="3">
    <source>
        <dbReference type="PIRSR" id="PIRSR001359-3"/>
    </source>
</evidence>
<dbReference type="EMBL" id="CP001739">
    <property type="protein sequence ID" value="ACZ07379.1"/>
    <property type="molecule type" value="Genomic_DNA"/>
</dbReference>
<dbReference type="PANTHER" id="PTHR30304:SF0">
    <property type="entry name" value="D-TAGATOSE-1,6-BISPHOSPHATE ALDOLASE SUBUNIT GATY-RELATED"/>
    <property type="match status" value="1"/>
</dbReference>
<feature type="binding site" evidence="2">
    <location>
        <begin position="229"/>
        <end position="232"/>
    </location>
    <ligand>
        <name>dihydroxyacetone phosphate</name>
        <dbReference type="ChEBI" id="CHEBI:57642"/>
    </ligand>
</feature>
<evidence type="ECO:0000313" key="5">
    <source>
        <dbReference type="Proteomes" id="UP000000845"/>
    </source>
</evidence>
<dbReference type="GO" id="GO:0009025">
    <property type="term" value="F:tagatose-bisphosphate aldolase activity"/>
    <property type="evidence" value="ECO:0007669"/>
    <property type="project" value="UniProtKB-EC"/>
</dbReference>
<dbReference type="STRING" id="526218.Sterm_0504"/>
<dbReference type="InterPro" id="IPR000771">
    <property type="entry name" value="FBA_II"/>
</dbReference>
<reference evidence="4 5" key="2">
    <citation type="journal article" date="2010" name="Stand. Genomic Sci.">
        <title>Complete genome sequence of Sebaldella termitidis type strain (NCTC 11300).</title>
        <authorList>
            <person name="Harmon-Smith M."/>
            <person name="Celia L."/>
            <person name="Chertkov O."/>
            <person name="Lapidus A."/>
            <person name="Copeland A."/>
            <person name="Glavina Del Rio T."/>
            <person name="Nolan M."/>
            <person name="Lucas S."/>
            <person name="Tice H."/>
            <person name="Cheng J.F."/>
            <person name="Han C."/>
            <person name="Detter J.C."/>
            <person name="Bruce D."/>
            <person name="Goodwin L."/>
            <person name="Pitluck S."/>
            <person name="Pati A."/>
            <person name="Liolios K."/>
            <person name="Ivanova N."/>
            <person name="Mavromatis K."/>
            <person name="Mikhailova N."/>
            <person name="Chen A."/>
            <person name="Palaniappan K."/>
            <person name="Land M."/>
            <person name="Hauser L."/>
            <person name="Chang Y.J."/>
            <person name="Jeffries C.D."/>
            <person name="Brettin T."/>
            <person name="Goker M."/>
            <person name="Beck B."/>
            <person name="Bristow J."/>
            <person name="Eisen J.A."/>
            <person name="Markowitz V."/>
            <person name="Hugenholtz P."/>
            <person name="Kyrpides N.C."/>
            <person name="Klenk H.P."/>
            <person name="Chen F."/>
        </authorList>
    </citation>
    <scope>NUCLEOTIDE SEQUENCE [LARGE SCALE GENOMIC DNA]</scope>
    <source>
        <strain evidence="5">ATCC 33386 / NCTC 11300</strain>
    </source>
</reference>
<dbReference type="PIRSF" id="PIRSF001359">
    <property type="entry name" value="F_bP_aldolase_II"/>
    <property type="match status" value="1"/>
</dbReference>
<dbReference type="NCBIfam" id="TIGR00167">
    <property type="entry name" value="cbbA"/>
    <property type="match status" value="1"/>
</dbReference>
<name>D1AN03_SEBTE</name>
<feature type="binding site" evidence="3">
    <location>
        <position position="207"/>
    </location>
    <ligand>
        <name>Zn(2+)</name>
        <dbReference type="ChEBI" id="CHEBI:29105"/>
        <label>1</label>
        <note>catalytic</note>
    </ligand>
</feature>
<sequence>MLVNTKEIFQIARKKGFAIPAPNFYNSDSIKTYIEIAAKNNFPVIASFAEVHTELMSIEEAAEMGKFYADKYDIPVVLHLDHGMTYSVIVKAIKNGFSSVMIDASSKSFDENVRLTKEIVKVAHAVNVSVEAEIGHVGAGQNYENHEQTESQYTKTEEAVKFVEMTNIDSLAVSVGTAHGSYIGTPEINFERLKEIYENISIPLVLHGGSSTGDENLRKCVGFGIAKINLFTDIVNAGMKAGQEGKAADLLSLNKDISGGMGNCLEHYFKVFKTERV</sequence>
<dbReference type="InterPro" id="IPR050246">
    <property type="entry name" value="Class_II_FBP_aldolase"/>
</dbReference>
<feature type="binding site" evidence="3">
    <location>
        <position position="179"/>
    </location>
    <ligand>
        <name>Zn(2+)</name>
        <dbReference type="ChEBI" id="CHEBI:29105"/>
        <label>1</label>
        <note>catalytic</note>
    </ligand>
</feature>
<dbReference type="GO" id="GO:0005975">
    <property type="term" value="P:carbohydrate metabolic process"/>
    <property type="evidence" value="ECO:0007669"/>
    <property type="project" value="InterPro"/>
</dbReference>
<dbReference type="SUPFAM" id="SSF51569">
    <property type="entry name" value="Aldolase"/>
    <property type="match status" value="1"/>
</dbReference>
<dbReference type="eggNOG" id="COG0191">
    <property type="taxonomic scope" value="Bacteria"/>
</dbReference>
<feature type="binding site" evidence="3">
    <location>
        <position position="103"/>
    </location>
    <ligand>
        <name>Zn(2+)</name>
        <dbReference type="ChEBI" id="CHEBI:29105"/>
        <label>2</label>
    </ligand>
</feature>
<feature type="binding site" evidence="3">
    <location>
        <position position="133"/>
    </location>
    <ligand>
        <name>Zn(2+)</name>
        <dbReference type="ChEBI" id="CHEBI:29105"/>
        <label>2</label>
    </ligand>
</feature>
<dbReference type="KEGG" id="str:Sterm_0504"/>
<evidence type="ECO:0000313" key="4">
    <source>
        <dbReference type="EMBL" id="ACZ07379.1"/>
    </source>
</evidence>
<proteinExistence type="predicted"/>
<dbReference type="PROSITE" id="PS00602">
    <property type="entry name" value="ALDOLASE_CLASS_II_1"/>
    <property type="match status" value="1"/>
</dbReference>
<keyword evidence="3" id="KW-0862">Zinc</keyword>
<dbReference type="RefSeq" id="WP_012859977.1">
    <property type="nucleotide sequence ID" value="NC_013517.1"/>
</dbReference>
<dbReference type="GO" id="GO:0005829">
    <property type="term" value="C:cytosol"/>
    <property type="evidence" value="ECO:0007669"/>
    <property type="project" value="TreeGrafter"/>
</dbReference>
<dbReference type="Gene3D" id="3.20.20.70">
    <property type="entry name" value="Aldolase class I"/>
    <property type="match status" value="1"/>
</dbReference>
<keyword evidence="4" id="KW-0456">Lyase</keyword>
<keyword evidence="3" id="KW-0479">Metal-binding</keyword>
<dbReference type="Proteomes" id="UP000000845">
    <property type="component" value="Chromosome"/>
</dbReference>
<comment type="cofactor">
    <cofactor evidence="3">
        <name>Zn(2+)</name>
        <dbReference type="ChEBI" id="CHEBI:29105"/>
    </cofactor>
    <text evidence="3">Binds 2 Zn(2+) ions per subunit. One is catalytic and the other provides a structural contribution.</text>
</comment>
<dbReference type="InterPro" id="IPR013785">
    <property type="entry name" value="Aldolase_TIM"/>
</dbReference>
<evidence type="ECO:0000256" key="2">
    <source>
        <dbReference type="PIRSR" id="PIRSR001359-2"/>
    </source>
</evidence>
<feature type="active site" description="Proton donor" evidence="1">
    <location>
        <position position="81"/>
    </location>
</feature>
<reference evidence="5" key="1">
    <citation type="submission" date="2009-09" db="EMBL/GenBank/DDBJ databases">
        <title>The complete chromosome of Sebaldella termitidis ATCC 33386.</title>
        <authorList>
            <consortium name="US DOE Joint Genome Institute (JGI-PGF)"/>
            <person name="Lucas S."/>
            <person name="Copeland A."/>
            <person name="Lapidus A."/>
            <person name="Glavina del Rio T."/>
            <person name="Dalin E."/>
            <person name="Tice H."/>
            <person name="Bruce D."/>
            <person name="Goodwin L."/>
            <person name="Pitluck S."/>
            <person name="Kyrpides N."/>
            <person name="Mavromatis K."/>
            <person name="Ivanova N."/>
            <person name="Mikhailova N."/>
            <person name="Sims D."/>
            <person name="Meincke L."/>
            <person name="Brettin T."/>
            <person name="Detter J.C."/>
            <person name="Han C."/>
            <person name="Larimer F."/>
            <person name="Land M."/>
            <person name="Hauser L."/>
            <person name="Markowitz V."/>
            <person name="Cheng J.F."/>
            <person name="Hugenholtz P."/>
            <person name="Woyke T."/>
            <person name="Wu D."/>
            <person name="Eisen J.A."/>
        </authorList>
    </citation>
    <scope>NUCLEOTIDE SEQUENCE [LARGE SCALE GENOMIC DNA]</scope>
    <source>
        <strain evidence="5">ATCC 33386 / NCTC 11300</strain>
    </source>
</reference>
<feature type="binding site" evidence="2">
    <location>
        <begin position="208"/>
        <end position="210"/>
    </location>
    <ligand>
        <name>dihydroxyacetone phosphate</name>
        <dbReference type="ChEBI" id="CHEBI:57642"/>
    </ligand>
</feature>
<dbReference type="EC" id="4.1.2.40" evidence="4"/>
<dbReference type="GO" id="GO:0008270">
    <property type="term" value="F:zinc ion binding"/>
    <property type="evidence" value="ECO:0007669"/>
    <property type="project" value="InterPro"/>
</dbReference>
<dbReference type="AlphaFoldDB" id="D1AN03"/>
<accession>D1AN03</accession>
<dbReference type="HOGENOM" id="CLU_040088_1_0_0"/>
<feature type="binding site" evidence="2">
    <location>
        <position position="180"/>
    </location>
    <ligand>
        <name>dihydroxyacetone phosphate</name>
        <dbReference type="ChEBI" id="CHEBI:57642"/>
    </ligand>
</feature>
<dbReference type="Pfam" id="PF01116">
    <property type="entry name" value="F_bP_aldolase"/>
    <property type="match status" value="1"/>
</dbReference>
<keyword evidence="5" id="KW-1185">Reference proteome</keyword>
<feature type="binding site" evidence="3">
    <location>
        <position position="82"/>
    </location>
    <ligand>
        <name>Zn(2+)</name>
        <dbReference type="ChEBI" id="CHEBI:29105"/>
        <label>1</label>
        <note>catalytic</note>
    </ligand>
</feature>
<evidence type="ECO:0000256" key="1">
    <source>
        <dbReference type="PIRSR" id="PIRSR001359-1"/>
    </source>
</evidence>